<comment type="catalytic activity">
    <reaction evidence="9 10">
        <text>D-glucosamine 6-phosphate + acetyl-CoA = N-acetyl-D-glucosamine 6-phosphate + CoA + H(+)</text>
        <dbReference type="Rhea" id="RHEA:10292"/>
        <dbReference type="ChEBI" id="CHEBI:15378"/>
        <dbReference type="ChEBI" id="CHEBI:57287"/>
        <dbReference type="ChEBI" id="CHEBI:57288"/>
        <dbReference type="ChEBI" id="CHEBI:57513"/>
        <dbReference type="ChEBI" id="CHEBI:58725"/>
        <dbReference type="EC" id="2.3.1.4"/>
    </reaction>
</comment>
<dbReference type="FunFam" id="3.40.630.30:FF:000048">
    <property type="entry name" value="Glucosamine 6-phosphate N-acetyltransferase"/>
    <property type="match status" value="1"/>
</dbReference>
<evidence type="ECO:0000256" key="5">
    <source>
        <dbReference type="ARBA" id="ARBA00022679"/>
    </source>
</evidence>
<evidence type="ECO:0000256" key="9">
    <source>
        <dbReference type="ARBA" id="ARBA00048964"/>
    </source>
</evidence>
<organism evidence="12 13">
    <name type="scientific">Nepenthes gracilis</name>
    <name type="common">Slender pitcher plant</name>
    <dbReference type="NCBI Taxonomy" id="150966"/>
    <lineage>
        <taxon>Eukaryota</taxon>
        <taxon>Viridiplantae</taxon>
        <taxon>Streptophyta</taxon>
        <taxon>Embryophyta</taxon>
        <taxon>Tracheophyta</taxon>
        <taxon>Spermatophyta</taxon>
        <taxon>Magnoliopsida</taxon>
        <taxon>eudicotyledons</taxon>
        <taxon>Gunneridae</taxon>
        <taxon>Pentapetalae</taxon>
        <taxon>Caryophyllales</taxon>
        <taxon>Nepenthaceae</taxon>
        <taxon>Nepenthes</taxon>
    </lineage>
</organism>
<dbReference type="Gene3D" id="3.40.630.30">
    <property type="match status" value="1"/>
</dbReference>
<keyword evidence="7" id="KW-0472">Membrane</keyword>
<evidence type="ECO:0000313" key="12">
    <source>
        <dbReference type="EMBL" id="GMH28722.1"/>
    </source>
</evidence>
<comment type="similarity">
    <text evidence="3 10">Belongs to the acetyltransferase family. GNA1 subfamily.</text>
</comment>
<dbReference type="InterPro" id="IPR039143">
    <property type="entry name" value="GNPNAT1-like"/>
</dbReference>
<comment type="subcellular location">
    <subcellularLocation>
        <location evidence="1">Endoplasmic reticulum membrane</location>
        <topology evidence="1">Peripheral membrane protein</topology>
    </subcellularLocation>
</comment>
<reference evidence="12" key="1">
    <citation type="submission" date="2023-05" db="EMBL/GenBank/DDBJ databases">
        <title>Nepenthes gracilis genome sequencing.</title>
        <authorList>
            <person name="Fukushima K."/>
        </authorList>
    </citation>
    <scope>NUCLEOTIDE SEQUENCE</scope>
    <source>
        <strain evidence="12">SING2019-196</strain>
    </source>
</reference>
<keyword evidence="8 10" id="KW-0012">Acyltransferase</keyword>
<dbReference type="PANTHER" id="PTHR13355">
    <property type="entry name" value="GLUCOSAMINE 6-PHOSPHATE N-ACETYLTRANSFERASE"/>
    <property type="match status" value="1"/>
</dbReference>
<comment type="caution">
    <text evidence="12">The sequence shown here is derived from an EMBL/GenBank/DDBJ whole genome shotgun (WGS) entry which is preliminary data.</text>
</comment>
<evidence type="ECO:0000259" key="11">
    <source>
        <dbReference type="PROSITE" id="PS51186"/>
    </source>
</evidence>
<dbReference type="AlphaFoldDB" id="A0AAD3Y3Z1"/>
<protein>
    <recommendedName>
        <fullName evidence="10">Glucosamine 6-phosphate N-acetyltransferase</fullName>
        <ecNumber evidence="10">2.3.1.4</ecNumber>
    </recommendedName>
</protein>
<evidence type="ECO:0000256" key="7">
    <source>
        <dbReference type="ARBA" id="ARBA00023136"/>
    </source>
</evidence>
<evidence type="ECO:0000256" key="1">
    <source>
        <dbReference type="ARBA" id="ARBA00004406"/>
    </source>
</evidence>
<evidence type="ECO:0000256" key="6">
    <source>
        <dbReference type="ARBA" id="ARBA00022824"/>
    </source>
</evidence>
<feature type="domain" description="N-acetyltransferase" evidence="11">
    <location>
        <begin position="42"/>
        <end position="186"/>
    </location>
</feature>
<name>A0AAD3Y3Z1_NEPGR</name>
<dbReference type="EMBL" id="BSYO01000035">
    <property type="protein sequence ID" value="GMH28722.1"/>
    <property type="molecule type" value="Genomic_DNA"/>
</dbReference>
<dbReference type="PANTHER" id="PTHR13355:SF11">
    <property type="entry name" value="GLUCOSAMINE 6-PHOSPHATE N-ACETYLTRANSFERASE"/>
    <property type="match status" value="1"/>
</dbReference>
<sequence>MIFGRTTDAASDSAERILIFSISVLSFIKGMQITNPNEEHKYKVRKLQITDKTKGFLELLQQLTVCDRISDEEFQGRFLELCAHGDDHVIYVIEDDDSGKIIATGTLFIEKKFIRSCGKAGHIEDVVVDSGSRGMHLGKKIIGFLTEHARSMGCYKVTLDCKEENREFYEKCGLEQRGVQMVKYFV</sequence>
<evidence type="ECO:0000256" key="4">
    <source>
        <dbReference type="ARBA" id="ARBA00011738"/>
    </source>
</evidence>
<evidence type="ECO:0000256" key="3">
    <source>
        <dbReference type="ARBA" id="ARBA00006048"/>
    </source>
</evidence>
<dbReference type="CDD" id="cd04301">
    <property type="entry name" value="NAT_SF"/>
    <property type="match status" value="1"/>
</dbReference>
<dbReference type="Proteomes" id="UP001279734">
    <property type="component" value="Unassembled WGS sequence"/>
</dbReference>
<evidence type="ECO:0000256" key="2">
    <source>
        <dbReference type="ARBA" id="ARBA00004832"/>
    </source>
</evidence>
<evidence type="ECO:0000313" key="13">
    <source>
        <dbReference type="Proteomes" id="UP001279734"/>
    </source>
</evidence>
<keyword evidence="5 10" id="KW-0808">Transferase</keyword>
<keyword evidence="6" id="KW-0256">Endoplasmic reticulum</keyword>
<evidence type="ECO:0000256" key="10">
    <source>
        <dbReference type="RuleBase" id="RU365086"/>
    </source>
</evidence>
<dbReference type="GO" id="GO:0004343">
    <property type="term" value="F:glucosamine 6-phosphate N-acetyltransferase activity"/>
    <property type="evidence" value="ECO:0007669"/>
    <property type="project" value="UniProtKB-UniRule"/>
</dbReference>
<proteinExistence type="inferred from homology"/>
<evidence type="ECO:0000256" key="8">
    <source>
        <dbReference type="ARBA" id="ARBA00023315"/>
    </source>
</evidence>
<gene>
    <name evidence="12" type="ORF">Nepgr_030565</name>
</gene>
<accession>A0AAD3Y3Z1</accession>
<dbReference type="EC" id="2.3.1.4" evidence="10"/>
<dbReference type="InterPro" id="IPR000182">
    <property type="entry name" value="GNAT_dom"/>
</dbReference>
<dbReference type="InterPro" id="IPR016181">
    <property type="entry name" value="Acyl_CoA_acyltransferase"/>
</dbReference>
<comment type="pathway">
    <text evidence="2 10">Nucleotide-sugar biosynthesis; UDP-N-acetyl-alpha-D-glucosamine biosynthesis; N-acetyl-alpha-D-glucosamine 1-phosphate from alpha-D-glucosamine 6-phosphate (route I): step 1/2.</text>
</comment>
<dbReference type="GO" id="GO:0006048">
    <property type="term" value="P:UDP-N-acetylglucosamine biosynthetic process"/>
    <property type="evidence" value="ECO:0007669"/>
    <property type="project" value="UniProtKB-UniRule"/>
</dbReference>
<dbReference type="GO" id="GO:0006044">
    <property type="term" value="P:N-acetylglucosamine metabolic process"/>
    <property type="evidence" value="ECO:0007669"/>
    <property type="project" value="UniProtKB-ARBA"/>
</dbReference>
<dbReference type="Pfam" id="PF00583">
    <property type="entry name" value="Acetyltransf_1"/>
    <property type="match status" value="1"/>
</dbReference>
<dbReference type="GO" id="GO:0005789">
    <property type="term" value="C:endoplasmic reticulum membrane"/>
    <property type="evidence" value="ECO:0007669"/>
    <property type="project" value="UniProtKB-SubCell"/>
</dbReference>
<comment type="subunit">
    <text evidence="4 10">Homodimer.</text>
</comment>
<keyword evidence="13" id="KW-1185">Reference proteome</keyword>
<dbReference type="PROSITE" id="PS51186">
    <property type="entry name" value="GNAT"/>
    <property type="match status" value="1"/>
</dbReference>
<dbReference type="SUPFAM" id="SSF55729">
    <property type="entry name" value="Acyl-CoA N-acyltransferases (Nat)"/>
    <property type="match status" value="1"/>
</dbReference>